<organism evidence="1 2">
    <name type="scientific">Undibacterium luofuense</name>
    <dbReference type="NCBI Taxonomy" id="2828733"/>
    <lineage>
        <taxon>Bacteria</taxon>
        <taxon>Pseudomonadati</taxon>
        <taxon>Pseudomonadota</taxon>
        <taxon>Betaproteobacteria</taxon>
        <taxon>Burkholderiales</taxon>
        <taxon>Oxalobacteraceae</taxon>
        <taxon>Undibacterium</taxon>
    </lineage>
</organism>
<dbReference type="Proteomes" id="UP000680067">
    <property type="component" value="Unassembled WGS sequence"/>
</dbReference>
<dbReference type="Pfam" id="PF05610">
    <property type="entry name" value="DUF779"/>
    <property type="match status" value="1"/>
</dbReference>
<gene>
    <name evidence="1" type="ORF">KDM89_17415</name>
</gene>
<evidence type="ECO:0000313" key="1">
    <source>
        <dbReference type="EMBL" id="MBR7783928.1"/>
    </source>
</evidence>
<comment type="caution">
    <text evidence="1">The sequence shown here is derived from an EMBL/GenBank/DDBJ whole genome shotgun (WGS) entry which is preliminary data.</text>
</comment>
<protein>
    <submittedName>
        <fullName evidence="1">DUF779 domain-containing protein</fullName>
    </submittedName>
</protein>
<name>A0A941DN38_9BURK</name>
<dbReference type="EMBL" id="JAGSPN010000016">
    <property type="protein sequence ID" value="MBR7783928.1"/>
    <property type="molecule type" value="Genomic_DNA"/>
</dbReference>
<evidence type="ECO:0000313" key="2">
    <source>
        <dbReference type="Proteomes" id="UP000680067"/>
    </source>
</evidence>
<dbReference type="AlphaFoldDB" id="A0A941DN38"/>
<dbReference type="InterPro" id="IPR008497">
    <property type="entry name" value="DUF779"/>
</dbReference>
<accession>A0A941DN38</accession>
<reference evidence="1" key="1">
    <citation type="submission" date="2021-04" db="EMBL/GenBank/DDBJ databases">
        <title>novel species isolated from subtropical streams in China.</title>
        <authorList>
            <person name="Lu H."/>
        </authorList>
    </citation>
    <scope>NUCLEOTIDE SEQUENCE</scope>
    <source>
        <strain evidence="1">LFS511W</strain>
    </source>
</reference>
<sequence length="133" mass="14112">MHTPPPRVVATVAALGLLSQLEVRYGRLLLFQSGGCCDGSTPMCYAQGDFLTGDADICVGFAGETPLYMTPELFSYWQNCQIVLDIADGRGGMFSLDSGTGKRFVTHSRLFSDTELAALAAITTAASATHAAR</sequence>
<proteinExistence type="predicted"/>
<dbReference type="PIRSF" id="PIRSF009151">
    <property type="entry name" value="DUF779"/>
    <property type="match status" value="1"/>
</dbReference>
<keyword evidence="2" id="KW-1185">Reference proteome</keyword>
<dbReference type="RefSeq" id="WP_212689205.1">
    <property type="nucleotide sequence ID" value="NZ_JAGSPN010000016.1"/>
</dbReference>